<dbReference type="Gene3D" id="2.40.30.170">
    <property type="match status" value="1"/>
</dbReference>
<feature type="signal peptide" evidence="3">
    <location>
        <begin position="1"/>
        <end position="25"/>
    </location>
</feature>
<dbReference type="STRING" id="1236973.JCM9157_2275"/>
<dbReference type="InterPro" id="IPR058625">
    <property type="entry name" value="MdtA-like_BSH"/>
</dbReference>
<feature type="domain" description="YknX-like C-terminal permuted SH3-like" evidence="6">
    <location>
        <begin position="351"/>
        <end position="414"/>
    </location>
</feature>
<evidence type="ECO:0000259" key="6">
    <source>
        <dbReference type="Pfam" id="PF25989"/>
    </source>
</evidence>
<feature type="domain" description="CusB-like beta-barrel" evidence="5">
    <location>
        <begin position="270"/>
        <end position="341"/>
    </location>
</feature>
<dbReference type="Pfam" id="PF25954">
    <property type="entry name" value="Beta-barrel_RND_2"/>
    <property type="match status" value="1"/>
</dbReference>
<gene>
    <name evidence="7" type="ORF">JCM9157_2275</name>
</gene>
<accession>W4QU86</accession>
<evidence type="ECO:0000256" key="2">
    <source>
        <dbReference type="SAM" id="Coils"/>
    </source>
</evidence>
<proteinExistence type="inferred from homology"/>
<name>W4QU86_HALA3</name>
<protein>
    <submittedName>
        <fullName evidence="7">Probable Co/Zn/Cd efflux system membrane fusion protein</fullName>
    </submittedName>
</protein>
<dbReference type="SUPFAM" id="SSF111369">
    <property type="entry name" value="HlyD-like secretion proteins"/>
    <property type="match status" value="2"/>
</dbReference>
<dbReference type="NCBIfam" id="TIGR01730">
    <property type="entry name" value="RND_mfp"/>
    <property type="match status" value="1"/>
</dbReference>
<dbReference type="Gene3D" id="2.40.420.20">
    <property type="match status" value="1"/>
</dbReference>
<feature type="coiled-coil region" evidence="2">
    <location>
        <begin position="185"/>
        <end position="228"/>
    </location>
</feature>
<feature type="coiled-coil region" evidence="2">
    <location>
        <begin position="107"/>
        <end position="152"/>
    </location>
</feature>
<feature type="chain" id="PRO_5004847572" evidence="3">
    <location>
        <begin position="26"/>
        <end position="415"/>
    </location>
</feature>
<evidence type="ECO:0000256" key="3">
    <source>
        <dbReference type="SAM" id="SignalP"/>
    </source>
</evidence>
<dbReference type="OrthoDB" id="2456449at2"/>
<dbReference type="PANTHER" id="PTHR30469:SF15">
    <property type="entry name" value="HLYD FAMILY OF SECRETION PROTEINS"/>
    <property type="match status" value="1"/>
</dbReference>
<evidence type="ECO:0000259" key="4">
    <source>
        <dbReference type="Pfam" id="PF25917"/>
    </source>
</evidence>
<comment type="caution">
    <text evidence="7">The sequence shown here is derived from an EMBL/GenBank/DDBJ whole genome shotgun (WGS) entry which is preliminary data.</text>
</comment>
<dbReference type="InterPro" id="IPR006143">
    <property type="entry name" value="RND_pump_MFP"/>
</dbReference>
<feature type="domain" description="Multidrug resistance protein MdtA-like barrel-sandwich hybrid" evidence="4">
    <location>
        <begin position="70"/>
        <end position="255"/>
    </location>
</feature>
<dbReference type="InterPro" id="IPR058792">
    <property type="entry name" value="Beta-barrel_RND_2"/>
</dbReference>
<dbReference type="EMBL" id="BAUV01000015">
    <property type="protein sequence ID" value="GAE35178.1"/>
    <property type="molecule type" value="Genomic_DNA"/>
</dbReference>
<dbReference type="GO" id="GO:0015562">
    <property type="term" value="F:efflux transmembrane transporter activity"/>
    <property type="evidence" value="ECO:0007669"/>
    <property type="project" value="TreeGrafter"/>
</dbReference>
<comment type="similarity">
    <text evidence="1">Belongs to the membrane fusion protein (MFP) (TC 8.A.1) family.</text>
</comment>
<sequence length="415" mass="45024">MTVNKNIWLALIVLLLLITGCSSEASNVVSSDEEAEAPVHPVEIAEINRGILSNELKLPGTIMAGKHMPVLPMLTGEVTVVHVKNGDTVKRGDTLIELDASDVELNIAQARAGLDAAKANLNSAKTMRDQSIKQAELQLSQARDMHQMLTNAEVPSDVVLDDVPEELQAVFGTLLGSNMPTEHDINQAKTAVKQAEMGLEQAKSSAQIDAAQASVKQAEISVQMAEQQKTHAVVTAPMAGQVTGFNTIVGEMVSPQAPLLQLVQMDSPIVQLSVTESMLPSIELDQSVQVYVKSFNQSYEGRIKYISLLPGEQSRSYPVEIELVNPDENLRVGMLAEVVIETAIANEQVLLPVAAVVEENNEQFVYVIKDDGDQVERRVISIANETAEWFAIEDGLNEGDFVVIRGNHQLYDGAL</sequence>
<keyword evidence="8" id="KW-1185">Reference proteome</keyword>
<dbReference type="Pfam" id="PF25989">
    <property type="entry name" value="YknX_C"/>
    <property type="match status" value="1"/>
</dbReference>
<dbReference type="Pfam" id="PF25917">
    <property type="entry name" value="BSH_RND"/>
    <property type="match status" value="1"/>
</dbReference>
<dbReference type="Proteomes" id="UP000018896">
    <property type="component" value="Unassembled WGS sequence"/>
</dbReference>
<dbReference type="RefSeq" id="WP_035664465.1">
    <property type="nucleotide sequence ID" value="NZ_BAUV01000015.1"/>
</dbReference>
<organism evidence="7 8">
    <name type="scientific">Halalkalibacter akibai (strain ATCC 43226 / DSM 21942 / CIP 109018 / JCM 9157 / 1139)</name>
    <name type="common">Bacillus akibai</name>
    <dbReference type="NCBI Taxonomy" id="1236973"/>
    <lineage>
        <taxon>Bacteria</taxon>
        <taxon>Bacillati</taxon>
        <taxon>Bacillota</taxon>
        <taxon>Bacilli</taxon>
        <taxon>Bacillales</taxon>
        <taxon>Bacillaceae</taxon>
        <taxon>Halalkalibacter</taxon>
    </lineage>
</organism>
<dbReference type="InterPro" id="IPR058637">
    <property type="entry name" value="YknX-like_C"/>
</dbReference>
<dbReference type="GO" id="GO:1990281">
    <property type="term" value="C:efflux pump complex"/>
    <property type="evidence" value="ECO:0007669"/>
    <property type="project" value="TreeGrafter"/>
</dbReference>
<evidence type="ECO:0000256" key="1">
    <source>
        <dbReference type="ARBA" id="ARBA00009477"/>
    </source>
</evidence>
<dbReference type="Gene3D" id="2.40.50.100">
    <property type="match status" value="1"/>
</dbReference>
<dbReference type="eggNOG" id="COG0845">
    <property type="taxonomic scope" value="Bacteria"/>
</dbReference>
<keyword evidence="2" id="KW-0175">Coiled coil</keyword>
<keyword evidence="3" id="KW-0732">Signal</keyword>
<dbReference type="PROSITE" id="PS51257">
    <property type="entry name" value="PROKAR_LIPOPROTEIN"/>
    <property type="match status" value="1"/>
</dbReference>
<dbReference type="PANTHER" id="PTHR30469">
    <property type="entry name" value="MULTIDRUG RESISTANCE PROTEIN MDTA"/>
    <property type="match status" value="1"/>
</dbReference>
<reference evidence="7 8" key="1">
    <citation type="journal article" date="2014" name="Genome Announc.">
        <title>Draft Genome Sequences of Three Alkaliphilic Bacillus Strains, Bacillus wakoensis JCM 9140T, Bacillus akibai JCM 9157T, and Bacillus hemicellulosilyticus JCM 9152T.</title>
        <authorList>
            <person name="Yuki M."/>
            <person name="Oshima K."/>
            <person name="Suda W."/>
            <person name="Oshida Y."/>
            <person name="Kitamura K."/>
            <person name="Iida T."/>
            <person name="Hattori M."/>
            <person name="Ohkuma M."/>
        </authorList>
    </citation>
    <scope>NUCLEOTIDE SEQUENCE [LARGE SCALE GENOMIC DNA]</scope>
    <source>
        <strain evidence="7 8">JCM 9157</strain>
    </source>
</reference>
<evidence type="ECO:0000313" key="8">
    <source>
        <dbReference type="Proteomes" id="UP000018896"/>
    </source>
</evidence>
<evidence type="ECO:0000259" key="5">
    <source>
        <dbReference type="Pfam" id="PF25954"/>
    </source>
</evidence>
<dbReference type="AlphaFoldDB" id="W4QU86"/>
<evidence type="ECO:0000313" key="7">
    <source>
        <dbReference type="EMBL" id="GAE35178.1"/>
    </source>
</evidence>